<keyword evidence="1" id="KW-0805">Transcription regulation</keyword>
<dbReference type="PANTHER" id="PTHR31744:SF230">
    <property type="entry name" value="NAC DOMAIN-CONTAINING PROTEIN"/>
    <property type="match status" value="1"/>
</dbReference>
<accession>A0A8S9I1N6</accession>
<reference evidence="6" key="1">
    <citation type="submission" date="2019-12" db="EMBL/GenBank/DDBJ databases">
        <title>Genome sequencing and annotation of Brassica cretica.</title>
        <authorList>
            <person name="Studholme D.J."/>
            <person name="Sarris P.F."/>
        </authorList>
    </citation>
    <scope>NUCLEOTIDE SEQUENCE</scope>
    <source>
        <strain evidence="6">PFS-102/07</strain>
        <tissue evidence="6">Leaf</tissue>
    </source>
</reference>
<evidence type="ECO:0000256" key="1">
    <source>
        <dbReference type="ARBA" id="ARBA00023015"/>
    </source>
</evidence>
<protein>
    <recommendedName>
        <fullName evidence="5">NAC domain-containing protein</fullName>
    </recommendedName>
</protein>
<evidence type="ECO:0000256" key="3">
    <source>
        <dbReference type="ARBA" id="ARBA00023163"/>
    </source>
</evidence>
<dbReference type="EMBL" id="QGKY02001250">
    <property type="protein sequence ID" value="KAF2562638.1"/>
    <property type="molecule type" value="Genomic_DNA"/>
</dbReference>
<dbReference type="AlphaFoldDB" id="A0A8S9I1N6"/>
<sequence>MESLTHIPPGYRFHPTDEELVDYYLKKKVAFPGMQVDVIKDVDLYKIEPWDIQGM</sequence>
<dbReference type="PANTHER" id="PTHR31744">
    <property type="entry name" value="PROTEIN CUP-SHAPED COTYLEDON 2-RELATED"/>
    <property type="match status" value="1"/>
</dbReference>
<evidence type="ECO:0000256" key="2">
    <source>
        <dbReference type="ARBA" id="ARBA00023125"/>
    </source>
</evidence>
<dbReference type="GO" id="GO:0003677">
    <property type="term" value="F:DNA binding"/>
    <property type="evidence" value="ECO:0007669"/>
    <property type="project" value="UniProtKB-KW"/>
</dbReference>
<keyword evidence="4" id="KW-0539">Nucleus</keyword>
<evidence type="ECO:0000256" key="4">
    <source>
        <dbReference type="ARBA" id="ARBA00023242"/>
    </source>
</evidence>
<keyword evidence="3" id="KW-0804">Transcription</keyword>
<dbReference type="Pfam" id="PF02365">
    <property type="entry name" value="NAM"/>
    <property type="match status" value="1"/>
</dbReference>
<name>A0A8S9I1N6_BRACR</name>
<gene>
    <name evidence="6" type="ORF">F2Q70_00018874</name>
</gene>
<dbReference type="InterPro" id="IPR036093">
    <property type="entry name" value="NAC_dom_sf"/>
</dbReference>
<evidence type="ECO:0000313" key="6">
    <source>
        <dbReference type="EMBL" id="KAF2562638.1"/>
    </source>
</evidence>
<dbReference type="PROSITE" id="PS51005">
    <property type="entry name" value="NAC"/>
    <property type="match status" value="1"/>
</dbReference>
<dbReference type="SUPFAM" id="SSF101941">
    <property type="entry name" value="NAC domain"/>
    <property type="match status" value="1"/>
</dbReference>
<dbReference type="GO" id="GO:0006355">
    <property type="term" value="P:regulation of DNA-templated transcription"/>
    <property type="evidence" value="ECO:0007669"/>
    <property type="project" value="InterPro"/>
</dbReference>
<proteinExistence type="predicted"/>
<comment type="caution">
    <text evidence="6">The sequence shown here is derived from an EMBL/GenBank/DDBJ whole genome shotgun (WGS) entry which is preliminary data.</text>
</comment>
<keyword evidence="2" id="KW-0238">DNA-binding</keyword>
<organism evidence="6">
    <name type="scientific">Brassica cretica</name>
    <name type="common">Mustard</name>
    <dbReference type="NCBI Taxonomy" id="69181"/>
    <lineage>
        <taxon>Eukaryota</taxon>
        <taxon>Viridiplantae</taxon>
        <taxon>Streptophyta</taxon>
        <taxon>Embryophyta</taxon>
        <taxon>Tracheophyta</taxon>
        <taxon>Spermatophyta</taxon>
        <taxon>Magnoliopsida</taxon>
        <taxon>eudicotyledons</taxon>
        <taxon>Gunneridae</taxon>
        <taxon>Pentapetalae</taxon>
        <taxon>rosids</taxon>
        <taxon>malvids</taxon>
        <taxon>Brassicales</taxon>
        <taxon>Brassicaceae</taxon>
        <taxon>Brassiceae</taxon>
        <taxon>Brassica</taxon>
    </lineage>
</organism>
<dbReference type="InterPro" id="IPR003441">
    <property type="entry name" value="NAC-dom"/>
</dbReference>
<evidence type="ECO:0000259" key="5">
    <source>
        <dbReference type="PROSITE" id="PS51005"/>
    </source>
</evidence>
<feature type="domain" description="NAC" evidence="5">
    <location>
        <begin position="7"/>
        <end position="55"/>
    </location>
</feature>
<dbReference type="Gene3D" id="2.170.150.80">
    <property type="entry name" value="NAC domain"/>
    <property type="match status" value="1"/>
</dbReference>